<dbReference type="InterPro" id="IPR044997">
    <property type="entry name" value="F-box_plant"/>
</dbReference>
<accession>M8CXP1</accession>
<proteinExistence type="predicted"/>
<sequence>MVVHPGSAVGRYDDEQRRRCHFFPRSDRLHSNLNMLLLSQIWVLPECPKLLMPILGKLRLVNLENLPGGCDIAWTMFILEAAPVLKDLGITVWDHWCIMVTDKEHRKASGYCDNGDVEWKPSTSNFKHKNLAKLTIYGFQADDNFIRYVKRVMLAAVNLEEISLHDRKEERLAKMWNCW</sequence>
<dbReference type="EnsemblPlants" id="EMT28581">
    <property type="protein sequence ID" value="EMT28581"/>
    <property type="gene ID" value="F775_03903"/>
</dbReference>
<evidence type="ECO:0008006" key="2">
    <source>
        <dbReference type="Google" id="ProtNLM"/>
    </source>
</evidence>
<dbReference type="PANTHER" id="PTHR32153">
    <property type="entry name" value="OJ000223_09.16 PROTEIN"/>
    <property type="match status" value="1"/>
</dbReference>
<organism evidence="1">
    <name type="scientific">Aegilops tauschii</name>
    <name type="common">Tausch's goatgrass</name>
    <name type="synonym">Aegilops squarrosa</name>
    <dbReference type="NCBI Taxonomy" id="37682"/>
    <lineage>
        <taxon>Eukaryota</taxon>
        <taxon>Viridiplantae</taxon>
        <taxon>Streptophyta</taxon>
        <taxon>Embryophyta</taxon>
        <taxon>Tracheophyta</taxon>
        <taxon>Spermatophyta</taxon>
        <taxon>Magnoliopsida</taxon>
        <taxon>Liliopsida</taxon>
        <taxon>Poales</taxon>
        <taxon>Poaceae</taxon>
        <taxon>BOP clade</taxon>
        <taxon>Pooideae</taxon>
        <taxon>Triticodae</taxon>
        <taxon>Triticeae</taxon>
        <taxon>Triticinae</taxon>
        <taxon>Aegilops</taxon>
    </lineage>
</organism>
<protein>
    <recommendedName>
        <fullName evidence="2">FBD domain-containing protein</fullName>
    </recommendedName>
</protein>
<name>M8CXP1_AEGTA</name>
<reference evidence="1" key="1">
    <citation type="submission" date="2015-06" db="UniProtKB">
        <authorList>
            <consortium name="EnsemblPlants"/>
        </authorList>
    </citation>
    <scope>IDENTIFICATION</scope>
</reference>
<dbReference type="AlphaFoldDB" id="M8CXP1"/>
<dbReference type="ExpressionAtlas" id="M8CXP1">
    <property type="expression patterns" value="baseline"/>
</dbReference>
<evidence type="ECO:0000313" key="1">
    <source>
        <dbReference type="EnsemblPlants" id="EMT28581"/>
    </source>
</evidence>